<organism evidence="2 3">
    <name type="scientific">Rohdeia mirabilis</name>
    <dbReference type="NCBI Taxonomy" id="2528008"/>
    <lineage>
        <taxon>Bacteria</taxon>
        <taxon>Pseudomonadati</taxon>
        <taxon>Planctomycetota</taxon>
        <taxon>Planctomycetia</taxon>
        <taxon>Planctomycetia incertae sedis</taxon>
        <taxon>Rohdeia</taxon>
    </lineage>
</organism>
<dbReference type="Proteomes" id="UP000319342">
    <property type="component" value="Chromosome"/>
</dbReference>
<accession>A0A518CWK9</accession>
<reference evidence="2 3" key="1">
    <citation type="submission" date="2019-02" db="EMBL/GenBank/DDBJ databases">
        <title>Deep-cultivation of Planctomycetes and their phenomic and genomic characterization uncovers novel biology.</title>
        <authorList>
            <person name="Wiegand S."/>
            <person name="Jogler M."/>
            <person name="Boedeker C."/>
            <person name="Pinto D."/>
            <person name="Vollmers J."/>
            <person name="Rivas-Marin E."/>
            <person name="Kohn T."/>
            <person name="Peeters S.H."/>
            <person name="Heuer A."/>
            <person name="Rast P."/>
            <person name="Oberbeckmann S."/>
            <person name="Bunk B."/>
            <person name="Jeske O."/>
            <person name="Meyerdierks A."/>
            <person name="Storesund J.E."/>
            <person name="Kallscheuer N."/>
            <person name="Luecker S."/>
            <person name="Lage O.M."/>
            <person name="Pohl T."/>
            <person name="Merkel B.J."/>
            <person name="Hornburger P."/>
            <person name="Mueller R.-W."/>
            <person name="Bruemmer F."/>
            <person name="Labrenz M."/>
            <person name="Spormann A.M."/>
            <person name="Op den Camp H."/>
            <person name="Overmann J."/>
            <person name="Amann R."/>
            <person name="Jetten M.S.M."/>
            <person name="Mascher T."/>
            <person name="Medema M.H."/>
            <person name="Devos D.P."/>
            <person name="Kaster A.-K."/>
            <person name="Ovreas L."/>
            <person name="Rohde M."/>
            <person name="Galperin M.Y."/>
            <person name="Jogler C."/>
        </authorList>
    </citation>
    <scope>NUCLEOTIDE SEQUENCE [LARGE SCALE GENOMIC DNA]</scope>
    <source>
        <strain evidence="2 3">Pla163</strain>
    </source>
</reference>
<dbReference type="EMBL" id="CP036290">
    <property type="protein sequence ID" value="QDU83617.1"/>
    <property type="molecule type" value="Genomic_DNA"/>
</dbReference>
<keyword evidence="3" id="KW-1185">Reference proteome</keyword>
<feature type="signal peptide" evidence="1">
    <location>
        <begin position="1"/>
        <end position="25"/>
    </location>
</feature>
<protein>
    <recommendedName>
        <fullName evidence="4">DUF4412 domain-containing protein</fullName>
    </recommendedName>
</protein>
<evidence type="ECO:0000313" key="2">
    <source>
        <dbReference type="EMBL" id="QDU83617.1"/>
    </source>
</evidence>
<feature type="chain" id="PRO_5021993158" description="DUF4412 domain-containing protein" evidence="1">
    <location>
        <begin position="26"/>
        <end position="368"/>
    </location>
</feature>
<evidence type="ECO:0008006" key="4">
    <source>
        <dbReference type="Google" id="ProtNLM"/>
    </source>
</evidence>
<evidence type="ECO:0000313" key="3">
    <source>
        <dbReference type="Proteomes" id="UP000319342"/>
    </source>
</evidence>
<gene>
    <name evidence="2" type="ORF">Pla163_07160</name>
</gene>
<dbReference type="OrthoDB" id="9867388at2"/>
<dbReference type="RefSeq" id="WP_145183641.1">
    <property type="nucleotide sequence ID" value="NZ_CP036290.1"/>
</dbReference>
<dbReference type="AlphaFoldDB" id="A0A518CWK9"/>
<keyword evidence="1" id="KW-0732">Signal</keyword>
<name>A0A518CWK9_9BACT</name>
<proteinExistence type="predicted"/>
<sequence precursor="true">MNLTCVKTITPVVGMGLLLSFSGTADRIAFAPERGATVTRTMENRMTIDLEDFTMDVDGQDMTAMMGGLPEMSMTMNTAVTVEDTYLELGDRRPARLKRTFEAISSSAIVDVSMMGEGESNETEMSSDLEGASVIFTWDDEAGEYKKSYEDEEDTRDVELLEGLEEDMDLRAFLPRTEVSAGESWDIPYEALMSLVLPGGFLGAEPEGMDEMDSDMDMSLVEETMGELFEQYESMLETLFDGERKATYQGMREVDGATYAVITLKLDTDGTLDLSSMITDMMDRMSDLMDMPMEADISIAAADFNLTLDGAGELLWNPRTGVFASMTMETDMTMGMEVSVDADMGGEATTLDMTMEMAGDMETSFTNQ</sequence>
<evidence type="ECO:0000256" key="1">
    <source>
        <dbReference type="SAM" id="SignalP"/>
    </source>
</evidence>